<organism evidence="1 2">
    <name type="scientific">Arachidicoccus rhizosphaerae</name>
    <dbReference type="NCBI Taxonomy" id="551991"/>
    <lineage>
        <taxon>Bacteria</taxon>
        <taxon>Pseudomonadati</taxon>
        <taxon>Bacteroidota</taxon>
        <taxon>Chitinophagia</taxon>
        <taxon>Chitinophagales</taxon>
        <taxon>Chitinophagaceae</taxon>
        <taxon>Arachidicoccus</taxon>
    </lineage>
</organism>
<dbReference type="Proteomes" id="UP000199041">
    <property type="component" value="Unassembled WGS sequence"/>
</dbReference>
<keyword evidence="2" id="KW-1185">Reference proteome</keyword>
<evidence type="ECO:0000313" key="1">
    <source>
        <dbReference type="EMBL" id="SEA36402.1"/>
    </source>
</evidence>
<dbReference type="AlphaFoldDB" id="A0A1H4AL82"/>
<proteinExistence type="predicted"/>
<evidence type="ECO:0000313" key="2">
    <source>
        <dbReference type="Proteomes" id="UP000199041"/>
    </source>
</evidence>
<protein>
    <submittedName>
        <fullName evidence="1">Uncharacterized protein</fullName>
    </submittedName>
</protein>
<reference evidence="1 2" key="1">
    <citation type="submission" date="2016-10" db="EMBL/GenBank/DDBJ databases">
        <authorList>
            <person name="de Groot N.N."/>
        </authorList>
    </citation>
    <scope>NUCLEOTIDE SEQUENCE [LARGE SCALE GENOMIC DNA]</scope>
    <source>
        <strain evidence="1 2">Vu-144</strain>
    </source>
</reference>
<name>A0A1H4AL82_9BACT</name>
<sequence>MVYNLLIISYKFLKMTAEIIRNFEKVFTASQSHTQHINNQYKTYKEHTKL</sequence>
<accession>A0A1H4AL82</accession>
<gene>
    <name evidence="1" type="ORF">SAMN05192529_11541</name>
</gene>
<dbReference type="EMBL" id="FNQY01000015">
    <property type="protein sequence ID" value="SEA36402.1"/>
    <property type="molecule type" value="Genomic_DNA"/>
</dbReference>